<evidence type="ECO:0000256" key="1">
    <source>
        <dbReference type="ARBA" id="ARBA00006976"/>
    </source>
</evidence>
<dbReference type="InterPro" id="IPR027417">
    <property type="entry name" value="P-loop_NTPase"/>
</dbReference>
<evidence type="ECO:0000259" key="5">
    <source>
        <dbReference type="Pfam" id="PF13614"/>
    </source>
</evidence>
<comment type="caution">
    <text evidence="6">The sequence shown here is derived from an EMBL/GenBank/DDBJ whole genome shotgun (WGS) entry which is preliminary data.</text>
</comment>
<dbReference type="CDD" id="cd02042">
    <property type="entry name" value="ParAB_family"/>
    <property type="match status" value="1"/>
</dbReference>
<dbReference type="InterPro" id="IPR050678">
    <property type="entry name" value="DNA_Partitioning_ATPase"/>
</dbReference>
<evidence type="ECO:0000256" key="4">
    <source>
        <dbReference type="ARBA" id="ARBA00071824"/>
    </source>
</evidence>
<evidence type="ECO:0000256" key="2">
    <source>
        <dbReference type="ARBA" id="ARBA00049360"/>
    </source>
</evidence>
<proteinExistence type="inferred from homology"/>
<feature type="domain" description="AAA" evidence="5">
    <location>
        <begin position="3"/>
        <end position="182"/>
    </location>
</feature>
<dbReference type="InterPro" id="IPR025669">
    <property type="entry name" value="AAA_dom"/>
</dbReference>
<dbReference type="RefSeq" id="WP_115454165.1">
    <property type="nucleotide sequence ID" value="NZ_QNQT01000020.1"/>
</dbReference>
<comment type="similarity">
    <text evidence="1">Belongs to the ParA family.</text>
</comment>
<comment type="catalytic activity">
    <reaction evidence="2">
        <text>ATP + H2O = ADP + phosphate + H(+)</text>
        <dbReference type="Rhea" id="RHEA:13065"/>
        <dbReference type="ChEBI" id="CHEBI:15377"/>
        <dbReference type="ChEBI" id="CHEBI:15378"/>
        <dbReference type="ChEBI" id="CHEBI:30616"/>
        <dbReference type="ChEBI" id="CHEBI:43474"/>
        <dbReference type="ChEBI" id="CHEBI:456216"/>
    </reaction>
</comment>
<accession>A0A3D8GJW5</accession>
<sequence length="268" mass="29663">MSEVYAISMNKGGVGKTSLVTNLAGAITRVLKKKVLIIDTDGQGNTSIAFGLKPDAFENTVYDVLLGEKDPKEVIVKVNELLDILPSNNDMNFLEFDILPNIQQYRQPFALLKNALAGIRDSYDYIFIDTPPSMGLVAGNVLAASDKVIIPFVAEMFAVSGLVRVVGAINDFKAKENPSLEVAGVVGMMVDSRTTLHSEMLQQARRYCLENNLLMYETIIPKSIRFANSTAYEGKPATWTDYNNPIVSAYYELMKEVIIEHGQEKKLK</sequence>
<protein>
    <recommendedName>
        <fullName evidence="4">Sporulation initiation inhibitor protein Soj</fullName>
    </recommendedName>
</protein>
<dbReference type="FunFam" id="3.40.50.300:FF:000285">
    <property type="entry name" value="Sporulation initiation inhibitor Soj"/>
    <property type="match status" value="1"/>
</dbReference>
<dbReference type="EMBL" id="QNQT01000020">
    <property type="protein sequence ID" value="RDU34708.1"/>
    <property type="molecule type" value="Genomic_DNA"/>
</dbReference>
<name>A0A3D8GJW5_9BACI</name>
<dbReference type="Pfam" id="PF13614">
    <property type="entry name" value="AAA_31"/>
    <property type="match status" value="1"/>
</dbReference>
<dbReference type="OrthoDB" id="9791162at2"/>
<dbReference type="PANTHER" id="PTHR13696">
    <property type="entry name" value="P-LOOP CONTAINING NUCLEOSIDE TRIPHOSPHATE HYDROLASE"/>
    <property type="match status" value="1"/>
</dbReference>
<dbReference type="AlphaFoldDB" id="A0A3D8GJW5"/>
<dbReference type="Gene3D" id="3.40.50.300">
    <property type="entry name" value="P-loop containing nucleotide triphosphate hydrolases"/>
    <property type="match status" value="1"/>
</dbReference>
<comment type="subunit">
    <text evidence="3">Dimerizes in the presence of ATP but not ADP; ATP-binding is required for double-stranded (ds)DNA-binding. Interacts with DnaA.</text>
</comment>
<reference evidence="6 7" key="1">
    <citation type="submission" date="2018-07" db="EMBL/GenBank/DDBJ databases">
        <title>Bacillus sp. YLB-04 draft genome sequence.</title>
        <authorList>
            <person name="Yu L."/>
            <person name="Tang X."/>
        </authorList>
    </citation>
    <scope>NUCLEOTIDE SEQUENCE [LARGE SCALE GENOMIC DNA]</scope>
    <source>
        <strain evidence="6 7">YLB-04</strain>
    </source>
</reference>
<evidence type="ECO:0000313" key="7">
    <source>
        <dbReference type="Proteomes" id="UP000257144"/>
    </source>
</evidence>
<evidence type="ECO:0000313" key="6">
    <source>
        <dbReference type="EMBL" id="RDU34708.1"/>
    </source>
</evidence>
<organism evidence="6 7">
    <name type="scientific">Neobacillus piezotolerans</name>
    <dbReference type="NCBI Taxonomy" id="2259171"/>
    <lineage>
        <taxon>Bacteria</taxon>
        <taxon>Bacillati</taxon>
        <taxon>Bacillota</taxon>
        <taxon>Bacilli</taxon>
        <taxon>Bacillales</taxon>
        <taxon>Bacillaceae</taxon>
        <taxon>Neobacillus</taxon>
    </lineage>
</organism>
<gene>
    <name evidence="6" type="ORF">DRW41_22040</name>
</gene>
<dbReference type="PANTHER" id="PTHR13696:SF52">
    <property type="entry name" value="PARA FAMILY PROTEIN CT_582"/>
    <property type="match status" value="1"/>
</dbReference>
<evidence type="ECO:0000256" key="3">
    <source>
        <dbReference type="ARBA" id="ARBA00062323"/>
    </source>
</evidence>
<keyword evidence="7" id="KW-1185">Reference proteome</keyword>
<dbReference type="Proteomes" id="UP000257144">
    <property type="component" value="Unassembled WGS sequence"/>
</dbReference>
<dbReference type="SUPFAM" id="SSF52540">
    <property type="entry name" value="P-loop containing nucleoside triphosphate hydrolases"/>
    <property type="match status" value="1"/>
</dbReference>